<dbReference type="PANTHER" id="PTHR47618:SF2">
    <property type="entry name" value="CYCLIC-DI-AMP PHOSPHODIESTERASE GDPP"/>
    <property type="match status" value="1"/>
</dbReference>
<dbReference type="Gene3D" id="3.30.70.270">
    <property type="match status" value="1"/>
</dbReference>
<keyword evidence="4" id="KW-1185">Reference proteome</keyword>
<gene>
    <name evidence="3" type="ORF">SSCH_970012</name>
</gene>
<evidence type="ECO:0000313" key="4">
    <source>
        <dbReference type="Proteomes" id="UP000046155"/>
    </source>
</evidence>
<accession>A0A0B7MR00</accession>
<dbReference type="InterPro" id="IPR001667">
    <property type="entry name" value="DDH_dom"/>
</dbReference>
<dbReference type="RefSeq" id="WP_052835758.1">
    <property type="nucleotide sequence ID" value="NZ_CDRZ01000299.1"/>
</dbReference>
<dbReference type="InterPro" id="IPR038763">
    <property type="entry name" value="DHH_sf"/>
</dbReference>
<feature type="transmembrane region" description="Helical" evidence="1">
    <location>
        <begin position="12"/>
        <end position="29"/>
    </location>
</feature>
<keyword evidence="1" id="KW-1133">Transmembrane helix</keyword>
<proteinExistence type="predicted"/>
<dbReference type="InterPro" id="IPR000160">
    <property type="entry name" value="GGDEF_dom"/>
</dbReference>
<dbReference type="Gene3D" id="3.90.1640.10">
    <property type="entry name" value="inorganic pyrophosphatase (n-terminal core)"/>
    <property type="match status" value="1"/>
</dbReference>
<feature type="domain" description="GGDEF" evidence="2">
    <location>
        <begin position="87"/>
        <end position="217"/>
    </location>
</feature>
<dbReference type="Pfam" id="PF24898">
    <property type="entry name" value="GGDEF_GdpP"/>
    <property type="match status" value="1"/>
</dbReference>
<dbReference type="Pfam" id="PF01368">
    <property type="entry name" value="DHH"/>
    <property type="match status" value="1"/>
</dbReference>
<keyword evidence="1" id="KW-0812">Transmembrane</keyword>
<dbReference type="InterPro" id="IPR043128">
    <property type="entry name" value="Rev_trsase/Diguanyl_cyclase"/>
</dbReference>
<keyword evidence="1" id="KW-0472">Membrane</keyword>
<dbReference type="Proteomes" id="UP000046155">
    <property type="component" value="Unassembled WGS sequence"/>
</dbReference>
<name>A0A0B7MR00_9FIRM</name>
<evidence type="ECO:0000256" key="1">
    <source>
        <dbReference type="SAM" id="Phobius"/>
    </source>
</evidence>
<evidence type="ECO:0000259" key="2">
    <source>
        <dbReference type="PROSITE" id="PS50887"/>
    </source>
</evidence>
<organism evidence="3 4">
    <name type="scientific">Syntrophaceticus schinkii</name>
    <dbReference type="NCBI Taxonomy" id="499207"/>
    <lineage>
        <taxon>Bacteria</taxon>
        <taxon>Bacillati</taxon>
        <taxon>Bacillota</taxon>
        <taxon>Clostridia</taxon>
        <taxon>Thermoanaerobacterales</taxon>
        <taxon>Thermoanaerobacterales Family III. Incertae Sedis</taxon>
        <taxon>Syntrophaceticus</taxon>
    </lineage>
</organism>
<dbReference type="PROSITE" id="PS50887">
    <property type="entry name" value="GGDEF"/>
    <property type="match status" value="1"/>
</dbReference>
<dbReference type="PANTHER" id="PTHR47618">
    <property type="entry name" value="BIFUNCTIONAL OLIGORIBONUCLEASE AND PAP PHOSPHATASE NRNA"/>
    <property type="match status" value="1"/>
</dbReference>
<reference evidence="4" key="1">
    <citation type="submission" date="2015-01" db="EMBL/GenBank/DDBJ databases">
        <authorList>
            <person name="Manzoor Shahid"/>
            <person name="Zubair Saima"/>
        </authorList>
    </citation>
    <scope>NUCLEOTIDE SEQUENCE [LARGE SCALE GENOMIC DNA]</scope>
    <source>
        <strain evidence="4">Sp3</strain>
    </source>
</reference>
<dbReference type="EMBL" id="CDRZ01000299">
    <property type="protein sequence ID" value="CEO90588.1"/>
    <property type="molecule type" value="Genomic_DNA"/>
</dbReference>
<protein>
    <submittedName>
        <fullName evidence="3">Dhh subfamily 1 protein, putative</fullName>
    </submittedName>
</protein>
<dbReference type="OrthoDB" id="9759476at2"/>
<evidence type="ECO:0000313" key="3">
    <source>
        <dbReference type="EMBL" id="CEO90588.1"/>
    </source>
</evidence>
<dbReference type="AlphaFoldDB" id="A0A0B7MR00"/>
<dbReference type="SUPFAM" id="SSF64182">
    <property type="entry name" value="DHH phosphoesterases"/>
    <property type="match status" value="1"/>
</dbReference>
<sequence length="444" mass="49549">MDANFYRNYKRKFFIGLGVLLALTCLALAKYNTILGIFGLFTVVIGLYAFSYMDKQEQSVRERELREEILSTEREQVSEERLTSASDELALVFMQVDDYDEVFHGLADEKRPMLVAAVDKLLREWAGEINAYLRKDGRERYTVLLPTAELEAQENDNFPILDKVREIKVGKHIPVTLSIGAAKGIDSEEPAKLGRLVQEALELSLERGGDQAVVKSAEHTWFYGGHTEVVGKRSKVRVRVTAVELAGLIRHARSVVIMGHSRMDFDVLGAALGCAEIVRHYGKPVRILIDRSGGPVDNLAAIIDQRDPGLICEKGDLGIEVSSQTLLLLVDVHRPQMVAEPSLLSRAGYIAVIDHHRRGEEFLERCNLSYIMPGASSTSELVGELVHYFPEDIRFSPLAATALLTGLIVDTKRFTFSTSDRTFRIAAQLMEAGADQALLRELFN</sequence>
<dbReference type="InterPro" id="IPR051319">
    <property type="entry name" value="Oligoribo/pAp-PDE_c-di-AMP_PDE"/>
</dbReference>